<evidence type="ECO:0000313" key="2">
    <source>
        <dbReference type="Proteomes" id="UP001054837"/>
    </source>
</evidence>
<gene>
    <name evidence="1" type="ORF">CDAR_267301</name>
</gene>
<dbReference type="AlphaFoldDB" id="A0AAV4TLZ5"/>
<sequence>MCRHYCEASRHLVVEDRRFEIRSRYPMFTSPYVHAWTLDSMSSFLGEFSVSVSFVTEGPRAMKFRKIPLLAMIGLDYSTCSWDVLNVCRFLSNRDIVVLVVSFLVCQYVSDAVHLKHLGRTSLGSLNRIPSSMMYPSESSELF</sequence>
<dbReference type="EMBL" id="BPLQ01009584">
    <property type="protein sequence ID" value="GIY44988.1"/>
    <property type="molecule type" value="Genomic_DNA"/>
</dbReference>
<protein>
    <submittedName>
        <fullName evidence="1">Uncharacterized protein</fullName>
    </submittedName>
</protein>
<comment type="caution">
    <text evidence="1">The sequence shown here is derived from an EMBL/GenBank/DDBJ whole genome shotgun (WGS) entry which is preliminary data.</text>
</comment>
<dbReference type="Proteomes" id="UP001054837">
    <property type="component" value="Unassembled WGS sequence"/>
</dbReference>
<organism evidence="1 2">
    <name type="scientific">Caerostris darwini</name>
    <dbReference type="NCBI Taxonomy" id="1538125"/>
    <lineage>
        <taxon>Eukaryota</taxon>
        <taxon>Metazoa</taxon>
        <taxon>Ecdysozoa</taxon>
        <taxon>Arthropoda</taxon>
        <taxon>Chelicerata</taxon>
        <taxon>Arachnida</taxon>
        <taxon>Araneae</taxon>
        <taxon>Araneomorphae</taxon>
        <taxon>Entelegynae</taxon>
        <taxon>Araneoidea</taxon>
        <taxon>Araneidae</taxon>
        <taxon>Caerostris</taxon>
    </lineage>
</organism>
<evidence type="ECO:0000313" key="1">
    <source>
        <dbReference type="EMBL" id="GIY44988.1"/>
    </source>
</evidence>
<accession>A0AAV4TLZ5</accession>
<keyword evidence="2" id="KW-1185">Reference proteome</keyword>
<name>A0AAV4TLZ5_9ARAC</name>
<proteinExistence type="predicted"/>
<reference evidence="1 2" key="1">
    <citation type="submission" date="2021-06" db="EMBL/GenBank/DDBJ databases">
        <title>Caerostris darwini draft genome.</title>
        <authorList>
            <person name="Kono N."/>
            <person name="Arakawa K."/>
        </authorList>
    </citation>
    <scope>NUCLEOTIDE SEQUENCE [LARGE SCALE GENOMIC DNA]</scope>
</reference>